<dbReference type="Proteomes" id="UP000323708">
    <property type="component" value="Unassembled WGS sequence"/>
</dbReference>
<keyword evidence="8 11" id="KW-1133">Transmembrane helix</keyword>
<evidence type="ECO:0000256" key="1">
    <source>
        <dbReference type="ARBA" id="ARBA00004377"/>
    </source>
</evidence>
<dbReference type="PIRSF" id="PIRSF006291">
    <property type="entry name" value="GspM"/>
    <property type="match status" value="1"/>
</dbReference>
<evidence type="ECO:0000313" key="12">
    <source>
        <dbReference type="EMBL" id="KAA1194449.1"/>
    </source>
</evidence>
<keyword evidence="7 10" id="KW-0653">Protein transport</keyword>
<evidence type="ECO:0000256" key="8">
    <source>
        <dbReference type="ARBA" id="ARBA00022989"/>
    </source>
</evidence>
<feature type="transmembrane region" description="Helical" evidence="11">
    <location>
        <begin position="14"/>
        <end position="36"/>
    </location>
</feature>
<dbReference type="EMBL" id="VTUX01000001">
    <property type="protein sequence ID" value="KAA1194449.1"/>
    <property type="molecule type" value="Genomic_DNA"/>
</dbReference>
<keyword evidence="6 11" id="KW-0812">Transmembrane</keyword>
<evidence type="ECO:0000256" key="2">
    <source>
        <dbReference type="ARBA" id="ARBA00010637"/>
    </source>
</evidence>
<evidence type="ECO:0000256" key="3">
    <source>
        <dbReference type="ARBA" id="ARBA00022448"/>
    </source>
</evidence>
<evidence type="ECO:0000256" key="10">
    <source>
        <dbReference type="PIRNR" id="PIRNR006291"/>
    </source>
</evidence>
<dbReference type="InterPro" id="IPR007690">
    <property type="entry name" value="T2SS_GspM"/>
</dbReference>
<dbReference type="SUPFAM" id="SSF103054">
    <property type="entry name" value="General secretion pathway protein M, EpsM"/>
    <property type="match status" value="1"/>
</dbReference>
<protein>
    <recommendedName>
        <fullName evidence="10">Type II secretion system protein M</fullName>
        <shortName evidence="10">T2SS protein M</shortName>
    </recommendedName>
    <alternativeName>
        <fullName evidence="10">General secretion pathway protein M</fullName>
    </alternativeName>
</protein>
<comment type="similarity">
    <text evidence="2 10">Belongs to the GSP M family.</text>
</comment>
<evidence type="ECO:0000256" key="7">
    <source>
        <dbReference type="ARBA" id="ARBA00022927"/>
    </source>
</evidence>
<evidence type="ECO:0000256" key="9">
    <source>
        <dbReference type="ARBA" id="ARBA00023136"/>
    </source>
</evidence>
<evidence type="ECO:0000256" key="4">
    <source>
        <dbReference type="ARBA" id="ARBA00022475"/>
    </source>
</evidence>
<proteinExistence type="inferred from homology"/>
<dbReference type="Gene3D" id="3.30.1360.100">
    <property type="entry name" value="General secretion pathway protein M, EpsM"/>
    <property type="match status" value="1"/>
</dbReference>
<keyword evidence="3 10" id="KW-0813">Transport</keyword>
<comment type="subcellular location">
    <subcellularLocation>
        <location evidence="1">Cell inner membrane</location>
        <topology evidence="1">Single-pass membrane protein</topology>
    </subcellularLocation>
</comment>
<reference evidence="12 13" key="1">
    <citation type="submission" date="2019-09" db="EMBL/GenBank/DDBJ databases">
        <authorList>
            <person name="Chen X.-Y."/>
        </authorList>
    </citation>
    <scope>NUCLEOTIDE SEQUENCE [LARGE SCALE GENOMIC DNA]</scope>
    <source>
        <strain evidence="12 13">NY5</strain>
    </source>
</reference>
<dbReference type="AlphaFoldDB" id="A0A5B0X8G4"/>
<evidence type="ECO:0000313" key="13">
    <source>
        <dbReference type="Proteomes" id="UP000323708"/>
    </source>
</evidence>
<dbReference type="InterPro" id="IPR023229">
    <property type="entry name" value="T2SS_M_periplasmic_sf"/>
</dbReference>
<gene>
    <name evidence="12" type="ORF">F0M18_03180</name>
</gene>
<keyword evidence="4 10" id="KW-1003">Cell membrane</keyword>
<dbReference type="GO" id="GO:0005886">
    <property type="term" value="C:plasma membrane"/>
    <property type="evidence" value="ECO:0007669"/>
    <property type="project" value="UniProtKB-SubCell"/>
</dbReference>
<keyword evidence="13" id="KW-1185">Reference proteome</keyword>
<dbReference type="Pfam" id="PF04612">
    <property type="entry name" value="T2SSM"/>
    <property type="match status" value="1"/>
</dbReference>
<organism evidence="12 13">
    <name type="scientific">Pseudohalioglobus sediminis</name>
    <dbReference type="NCBI Taxonomy" id="2606449"/>
    <lineage>
        <taxon>Bacteria</taxon>
        <taxon>Pseudomonadati</taxon>
        <taxon>Pseudomonadota</taxon>
        <taxon>Gammaproteobacteria</taxon>
        <taxon>Cellvibrionales</taxon>
        <taxon>Halieaceae</taxon>
        <taxon>Pseudohalioglobus</taxon>
    </lineage>
</organism>
<evidence type="ECO:0000256" key="5">
    <source>
        <dbReference type="ARBA" id="ARBA00022519"/>
    </source>
</evidence>
<dbReference type="GO" id="GO:0015628">
    <property type="term" value="P:protein secretion by the type II secretion system"/>
    <property type="evidence" value="ECO:0007669"/>
    <property type="project" value="InterPro"/>
</dbReference>
<evidence type="ECO:0000256" key="6">
    <source>
        <dbReference type="ARBA" id="ARBA00022692"/>
    </source>
</evidence>
<dbReference type="RefSeq" id="WP_149609918.1">
    <property type="nucleotide sequence ID" value="NZ_VTUX01000001.1"/>
</dbReference>
<name>A0A5B0X8G4_9GAMM</name>
<comment type="function">
    <text evidence="10">Inner membrane component of the type II secretion system required for the energy-dependent secretion of extracellular factors such as proteases and toxins from the periplasm.</text>
</comment>
<keyword evidence="9 10" id="KW-0472">Membrane</keyword>
<keyword evidence="5 10" id="KW-0997">Cell inner membrane</keyword>
<comment type="caution">
    <text evidence="12">The sequence shown here is derived from an EMBL/GenBank/DDBJ whole genome shotgun (WGS) entry which is preliminary data.</text>
</comment>
<sequence>MKQWFAGLTQREQLSLLLMALAVGVYLLFMVLVAPLDRAKDQMAQQNQGVAESLQRVDMLVSQILQARETGAGSGAARRNLTSLINRSTGSFSLQVNRLQPNSRGEVQVRLENAAFDDLVAWLHQMEYREGLLVREASITQAGSPGRVNATVRLAQAG</sequence>
<accession>A0A5B0X8G4</accession>
<evidence type="ECO:0000256" key="11">
    <source>
        <dbReference type="SAM" id="Phobius"/>
    </source>
</evidence>
<dbReference type="GO" id="GO:0015627">
    <property type="term" value="C:type II protein secretion system complex"/>
    <property type="evidence" value="ECO:0007669"/>
    <property type="project" value="InterPro"/>
</dbReference>